<organism evidence="2 3">
    <name type="scientific">Actinoallomurus vinaceus</name>
    <dbReference type="NCBI Taxonomy" id="1080074"/>
    <lineage>
        <taxon>Bacteria</taxon>
        <taxon>Bacillati</taxon>
        <taxon>Actinomycetota</taxon>
        <taxon>Actinomycetes</taxon>
        <taxon>Streptosporangiales</taxon>
        <taxon>Thermomonosporaceae</taxon>
        <taxon>Actinoallomurus</taxon>
    </lineage>
</organism>
<sequence length="331" mass="35725">MHAQEVSSTPPADTVKAHALKLAPLLIRAGFNVAVRADGIVEVRNPRDVRMTQPIMLVEHQGALWWAWVWSGPTRDSPPERELMVQLDVGTPPFGQAPPPPRQRAVGRGDGVSGPAATWTAGTPQTTAHARPKPWIKSPALLPGPLTLRPIGQEEIGTATESYPRLLRRSQMTLTLERTAAAVNARDLISPALFDRLVRRIVKDEQVDQPTAKRIMAEALGFLQACALNPGAGLGPSPAVDIGWHTFVLHTREYAEFCQRVAGRFIHHVPTDDHTCKCDNACTGDVPPAEGGSIATTLAAMRAAGIPVDEEMWQARAVDCSQCHAGCTDSP</sequence>
<evidence type="ECO:0000256" key="1">
    <source>
        <dbReference type="SAM" id="MobiDB-lite"/>
    </source>
</evidence>
<reference evidence="3" key="1">
    <citation type="journal article" date="2019" name="Int. J. Syst. Evol. Microbiol.">
        <title>The Global Catalogue of Microorganisms (GCM) 10K type strain sequencing project: providing services to taxonomists for standard genome sequencing and annotation.</title>
        <authorList>
            <consortium name="The Broad Institute Genomics Platform"/>
            <consortium name="The Broad Institute Genome Sequencing Center for Infectious Disease"/>
            <person name="Wu L."/>
            <person name="Ma J."/>
        </authorList>
    </citation>
    <scope>NUCLEOTIDE SEQUENCE [LARGE SCALE GENOMIC DNA]</scope>
    <source>
        <strain evidence="3">JCM 17939</strain>
    </source>
</reference>
<protein>
    <submittedName>
        <fullName evidence="2">Uncharacterized protein</fullName>
    </submittedName>
</protein>
<dbReference type="RefSeq" id="WP_345428269.1">
    <property type="nucleotide sequence ID" value="NZ_BAABHK010000001.1"/>
</dbReference>
<dbReference type="EMBL" id="BAABHK010000001">
    <property type="protein sequence ID" value="GAA4619867.1"/>
    <property type="molecule type" value="Genomic_DNA"/>
</dbReference>
<comment type="caution">
    <text evidence="2">The sequence shown here is derived from an EMBL/GenBank/DDBJ whole genome shotgun (WGS) entry which is preliminary data.</text>
</comment>
<dbReference type="Proteomes" id="UP001501442">
    <property type="component" value="Unassembled WGS sequence"/>
</dbReference>
<accession>A0ABP8U2Z7</accession>
<gene>
    <name evidence="2" type="ORF">GCM10023196_001610</name>
</gene>
<keyword evidence="3" id="KW-1185">Reference proteome</keyword>
<proteinExistence type="predicted"/>
<feature type="region of interest" description="Disordered" evidence="1">
    <location>
        <begin position="92"/>
        <end position="131"/>
    </location>
</feature>
<evidence type="ECO:0000313" key="2">
    <source>
        <dbReference type="EMBL" id="GAA4619867.1"/>
    </source>
</evidence>
<name>A0ABP8U2Z7_9ACTN</name>
<evidence type="ECO:0000313" key="3">
    <source>
        <dbReference type="Proteomes" id="UP001501442"/>
    </source>
</evidence>